<dbReference type="GeneID" id="98657675"/>
<keyword evidence="6" id="KW-0238">DNA-binding</keyword>
<dbReference type="InterPro" id="IPR000212">
    <property type="entry name" value="DNA_helicase_UvrD/REP"/>
</dbReference>
<evidence type="ECO:0000256" key="5">
    <source>
        <dbReference type="ARBA" id="ARBA00022840"/>
    </source>
</evidence>
<dbReference type="RefSeq" id="WP_158049284.1">
    <property type="nucleotide sequence ID" value="NZ_WAJR01000007.1"/>
</dbReference>
<evidence type="ECO:0000256" key="9">
    <source>
        <dbReference type="ARBA" id="ARBA00034808"/>
    </source>
</evidence>
<evidence type="ECO:0000256" key="6">
    <source>
        <dbReference type="ARBA" id="ARBA00023125"/>
    </source>
</evidence>
<comment type="catalytic activity">
    <reaction evidence="8">
        <text>Couples ATP hydrolysis with the unwinding of duplex DNA by translocating in the 3'-5' direction.</text>
        <dbReference type="EC" id="5.6.2.4"/>
    </reaction>
</comment>
<keyword evidence="5 11" id="KW-0067">ATP-binding</keyword>
<proteinExistence type="inferred from homology"/>
<dbReference type="EC" id="5.6.2.4" evidence="9"/>
<comment type="similarity">
    <text evidence="1">Belongs to the helicase family. UvrD subfamily.</text>
</comment>
<dbReference type="InterPro" id="IPR013986">
    <property type="entry name" value="DExx_box_DNA_helicase_dom_sf"/>
</dbReference>
<dbReference type="Gene3D" id="1.10.10.160">
    <property type="match status" value="1"/>
</dbReference>
<evidence type="ECO:0000256" key="7">
    <source>
        <dbReference type="ARBA" id="ARBA00023235"/>
    </source>
</evidence>
<dbReference type="PROSITE" id="PS51198">
    <property type="entry name" value="UVRD_HELICASE_ATP_BIND"/>
    <property type="match status" value="1"/>
</dbReference>
<evidence type="ECO:0000256" key="1">
    <source>
        <dbReference type="ARBA" id="ARBA00009922"/>
    </source>
</evidence>
<dbReference type="GO" id="GO:0033202">
    <property type="term" value="C:DNA helicase complex"/>
    <property type="evidence" value="ECO:0007669"/>
    <property type="project" value="TreeGrafter"/>
</dbReference>
<feature type="domain" description="UvrD-like helicase ATP-binding" evidence="12">
    <location>
        <begin position="42"/>
        <end position="329"/>
    </location>
</feature>
<dbReference type="GO" id="GO:0005524">
    <property type="term" value="F:ATP binding"/>
    <property type="evidence" value="ECO:0007669"/>
    <property type="project" value="UniProtKB-UniRule"/>
</dbReference>
<dbReference type="InterPro" id="IPR027417">
    <property type="entry name" value="P-loop_NTPase"/>
</dbReference>
<sequence>MTYLISSRLGGELLGRGSGLDAEADDACDPRARTSLPGDAVPTLNAEQLEAVTATEGYVRVIAGAGTGKTRALTERFAYLVNDLGIMPGNILCVTFTNKAANEMRHRIRALTGDNDTGFINTFHGFCVSVLQEDSHAVQYPKSFLVLDNADIDQMLQIIYDDRGLTLRDMTFGRARDMIEIMKLKERPDYYRDLLAMPLASLREKYEQATDVRDIIFYGHLYQEKKCFAFDYNDLIVVVLYIFGQHPDIRLKWQKRLEYVMVDEFQDIDKLQYELMSVLAGYHKNLFVVGDPDQTIYTWRGADVRFLLDFDKAFPDVRTIMMLENYRSTPEVIAVANSLIEKNRQRIPKDLRACRTQHGPTVWHHAKTSDDEAKWIAEGVRALHDGGIRYRDMVVLYRAHYASRPVEEAFLKAEIPHAVYSGVPFYGRKEIKDSLAYLRLVAYQDDLSFTRVANVPKRNLGQRRMAFLKDYAEAHACSLFQALEQTIEDEIFKRTKAKQLVALVRKFRGSFEGRPVSEVLAALINESGYEHALRTEGSQERLDNVAELKQSIYEFENSCGEEVTLEHYLSHVALLTNADALDEAQDKVRLMTIHAAKGLEFPHVFLCSLSEGVLPSRKTKTLEGMEEERRLAFVAVTRARDGLYLTEAAGFSHEGSPRHPSRFLLDIDQRALQFSNKPSDEELSCARAAYAASDKWMAGLAADARFSPGDCVLHKAFGRGVIERLDEEKRAYIVHFDSLDTPRAISFRAKLDAGDA</sequence>
<evidence type="ECO:0000256" key="2">
    <source>
        <dbReference type="ARBA" id="ARBA00022741"/>
    </source>
</evidence>
<dbReference type="CDD" id="cd17932">
    <property type="entry name" value="DEXQc_UvrD"/>
    <property type="match status" value="1"/>
</dbReference>
<comment type="catalytic activity">
    <reaction evidence="10">
        <text>ATP + H2O = ADP + phosphate + H(+)</text>
        <dbReference type="Rhea" id="RHEA:13065"/>
        <dbReference type="ChEBI" id="CHEBI:15377"/>
        <dbReference type="ChEBI" id="CHEBI:15378"/>
        <dbReference type="ChEBI" id="CHEBI:30616"/>
        <dbReference type="ChEBI" id="CHEBI:43474"/>
        <dbReference type="ChEBI" id="CHEBI:456216"/>
        <dbReference type="EC" id="5.6.2.4"/>
    </reaction>
</comment>
<dbReference type="Proteomes" id="UP000468668">
    <property type="component" value="Unassembled WGS sequence"/>
</dbReference>
<dbReference type="InterPro" id="IPR014016">
    <property type="entry name" value="UvrD-like_ATP-bd"/>
</dbReference>
<dbReference type="OrthoDB" id="9806690at2"/>
<gene>
    <name evidence="14" type="ORF">F8C90_04545</name>
</gene>
<feature type="domain" description="UvrD-like helicase C-terminal" evidence="13">
    <location>
        <begin position="330"/>
        <end position="598"/>
    </location>
</feature>
<evidence type="ECO:0000256" key="10">
    <source>
        <dbReference type="ARBA" id="ARBA00048988"/>
    </source>
</evidence>
<protein>
    <recommendedName>
        <fullName evidence="9">DNA 3'-5' helicase</fullName>
        <ecNumber evidence="9">5.6.2.4</ecNumber>
    </recommendedName>
</protein>
<keyword evidence="4 11" id="KW-0347">Helicase</keyword>
<organism evidence="14 15">
    <name type="scientific">Ellagibacter isourolithinifaciens</name>
    <dbReference type="NCBI Taxonomy" id="2137581"/>
    <lineage>
        <taxon>Bacteria</taxon>
        <taxon>Bacillati</taxon>
        <taxon>Actinomycetota</taxon>
        <taxon>Coriobacteriia</taxon>
        <taxon>Eggerthellales</taxon>
        <taxon>Eggerthellaceae</taxon>
        <taxon>Ellagibacter</taxon>
    </lineage>
</organism>
<comment type="caution">
    <text evidence="14">The sequence shown here is derived from an EMBL/GenBank/DDBJ whole genome shotgun (WGS) entry which is preliminary data.</text>
</comment>
<dbReference type="Gene3D" id="1.10.486.10">
    <property type="entry name" value="PCRA, domain 4"/>
    <property type="match status" value="1"/>
</dbReference>
<evidence type="ECO:0000256" key="11">
    <source>
        <dbReference type="PROSITE-ProRule" id="PRU00560"/>
    </source>
</evidence>
<reference evidence="14 15" key="1">
    <citation type="submission" date="2019-09" db="EMBL/GenBank/DDBJ databases">
        <title>Whole genome shotgun sequencing (WGS) of Ellagibacter isourolithinifaciens DSM 104140(T) and Adlercreutzia muris DSM 29508(T).</title>
        <authorList>
            <person name="Stoll D.A."/>
            <person name="Danylec N."/>
            <person name="Huch M."/>
        </authorList>
    </citation>
    <scope>NUCLEOTIDE SEQUENCE [LARGE SCALE GENOMIC DNA]</scope>
    <source>
        <strain evidence="14 15">DSM 104140</strain>
    </source>
</reference>
<keyword evidence="15" id="KW-1185">Reference proteome</keyword>
<dbReference type="GO" id="GO:0000725">
    <property type="term" value="P:recombinational repair"/>
    <property type="evidence" value="ECO:0007669"/>
    <property type="project" value="TreeGrafter"/>
</dbReference>
<evidence type="ECO:0000259" key="12">
    <source>
        <dbReference type="PROSITE" id="PS51198"/>
    </source>
</evidence>
<name>A0A6N6NS90_9ACTN</name>
<keyword evidence="3 11" id="KW-0378">Hydrolase</keyword>
<evidence type="ECO:0000259" key="13">
    <source>
        <dbReference type="PROSITE" id="PS51217"/>
    </source>
</evidence>
<dbReference type="SUPFAM" id="SSF52540">
    <property type="entry name" value="P-loop containing nucleoside triphosphate hydrolases"/>
    <property type="match status" value="1"/>
</dbReference>
<evidence type="ECO:0000256" key="8">
    <source>
        <dbReference type="ARBA" id="ARBA00034617"/>
    </source>
</evidence>
<dbReference type="GO" id="GO:0016787">
    <property type="term" value="F:hydrolase activity"/>
    <property type="evidence" value="ECO:0007669"/>
    <property type="project" value="UniProtKB-UniRule"/>
</dbReference>
<keyword evidence="2 11" id="KW-0547">Nucleotide-binding</keyword>
<dbReference type="Pfam" id="PF00580">
    <property type="entry name" value="UvrD-helicase"/>
    <property type="match status" value="1"/>
</dbReference>
<evidence type="ECO:0000313" key="14">
    <source>
        <dbReference type="EMBL" id="KAB1641121.1"/>
    </source>
</evidence>
<dbReference type="Pfam" id="PF13361">
    <property type="entry name" value="UvrD_C"/>
    <property type="match status" value="1"/>
</dbReference>
<evidence type="ECO:0000256" key="3">
    <source>
        <dbReference type="ARBA" id="ARBA00022801"/>
    </source>
</evidence>
<accession>A0A6N6NS90</accession>
<dbReference type="PANTHER" id="PTHR11070">
    <property type="entry name" value="UVRD / RECB / PCRA DNA HELICASE FAMILY MEMBER"/>
    <property type="match status" value="1"/>
</dbReference>
<keyword evidence="7" id="KW-0413">Isomerase</keyword>
<evidence type="ECO:0000256" key="4">
    <source>
        <dbReference type="ARBA" id="ARBA00022806"/>
    </source>
</evidence>
<dbReference type="GO" id="GO:0005829">
    <property type="term" value="C:cytosol"/>
    <property type="evidence" value="ECO:0007669"/>
    <property type="project" value="TreeGrafter"/>
</dbReference>
<dbReference type="GO" id="GO:0043138">
    <property type="term" value="F:3'-5' DNA helicase activity"/>
    <property type="evidence" value="ECO:0007669"/>
    <property type="project" value="UniProtKB-EC"/>
</dbReference>
<dbReference type="AlphaFoldDB" id="A0A6N6NS90"/>
<dbReference type="PANTHER" id="PTHR11070:SF2">
    <property type="entry name" value="ATP-DEPENDENT DNA HELICASE SRS2"/>
    <property type="match status" value="1"/>
</dbReference>
<dbReference type="GO" id="GO:0003677">
    <property type="term" value="F:DNA binding"/>
    <property type="evidence" value="ECO:0007669"/>
    <property type="project" value="UniProtKB-KW"/>
</dbReference>
<dbReference type="EMBL" id="WAJR01000007">
    <property type="protein sequence ID" value="KAB1641121.1"/>
    <property type="molecule type" value="Genomic_DNA"/>
</dbReference>
<dbReference type="Gene3D" id="3.40.50.300">
    <property type="entry name" value="P-loop containing nucleotide triphosphate hydrolases"/>
    <property type="match status" value="2"/>
</dbReference>
<evidence type="ECO:0000313" key="15">
    <source>
        <dbReference type="Proteomes" id="UP000468668"/>
    </source>
</evidence>
<dbReference type="InterPro" id="IPR014017">
    <property type="entry name" value="DNA_helicase_UvrD-like_C"/>
</dbReference>
<dbReference type="CDD" id="cd18807">
    <property type="entry name" value="SF1_C_UvrD"/>
    <property type="match status" value="1"/>
</dbReference>
<feature type="binding site" evidence="11">
    <location>
        <begin position="63"/>
        <end position="70"/>
    </location>
    <ligand>
        <name>ATP</name>
        <dbReference type="ChEBI" id="CHEBI:30616"/>
    </ligand>
</feature>
<dbReference type="PROSITE" id="PS51217">
    <property type="entry name" value="UVRD_HELICASE_CTER"/>
    <property type="match status" value="1"/>
</dbReference>